<dbReference type="PANTHER" id="PTHR20837">
    <property type="entry name" value="CENTROSOMAL PROTEIN-RELATED"/>
    <property type="match status" value="1"/>
</dbReference>
<feature type="domain" description="CEP76/DRC7 peptidase-like" evidence="3">
    <location>
        <begin position="234"/>
        <end position="323"/>
    </location>
</feature>
<name>A0A7R9K250_TIMGE</name>
<dbReference type="InterPro" id="IPR052434">
    <property type="entry name" value="Tectonic-like_complex_comp"/>
</dbReference>
<evidence type="ECO:0000256" key="2">
    <source>
        <dbReference type="SAM" id="MobiDB-lite"/>
    </source>
</evidence>
<gene>
    <name evidence="4" type="ORF">TGEB3V08_LOCUS7726</name>
</gene>
<dbReference type="GO" id="GO:1904491">
    <property type="term" value="P:protein localization to ciliary transition zone"/>
    <property type="evidence" value="ECO:0007669"/>
    <property type="project" value="TreeGrafter"/>
</dbReference>
<organism evidence="4">
    <name type="scientific">Timema genevievae</name>
    <name type="common">Walking stick</name>
    <dbReference type="NCBI Taxonomy" id="629358"/>
    <lineage>
        <taxon>Eukaryota</taxon>
        <taxon>Metazoa</taxon>
        <taxon>Ecdysozoa</taxon>
        <taxon>Arthropoda</taxon>
        <taxon>Hexapoda</taxon>
        <taxon>Insecta</taxon>
        <taxon>Pterygota</taxon>
        <taxon>Neoptera</taxon>
        <taxon>Polyneoptera</taxon>
        <taxon>Phasmatodea</taxon>
        <taxon>Timematodea</taxon>
        <taxon>Timematoidea</taxon>
        <taxon>Timematidae</taxon>
        <taxon>Timema</taxon>
    </lineage>
</organism>
<dbReference type="GO" id="GO:0035869">
    <property type="term" value="C:ciliary transition zone"/>
    <property type="evidence" value="ECO:0007669"/>
    <property type="project" value="TreeGrafter"/>
</dbReference>
<dbReference type="EMBL" id="OE842602">
    <property type="protein sequence ID" value="CAD7600827.1"/>
    <property type="molecule type" value="Genomic_DNA"/>
</dbReference>
<dbReference type="AlphaFoldDB" id="A0A7R9K250"/>
<feature type="coiled-coil region" evidence="1">
    <location>
        <begin position="127"/>
        <end position="190"/>
    </location>
</feature>
<dbReference type="InterPro" id="IPR056290">
    <property type="entry name" value="CEPT76/DRC7_peptidase-like_dom"/>
</dbReference>
<dbReference type="Pfam" id="PF24656">
    <property type="entry name" value="CEPT76_peptidase"/>
    <property type="match status" value="1"/>
</dbReference>
<sequence>MGQTLTNQGASSRKTYARLTPLTPTSALQSNTRPTEWRARCQLTARVEHVSSQPERRVPCPAACSVWALGLCTRTYWLLRLLYSTTFHFLRSFPPSENYMLYIYGYAGNSVGGIKNLEFTSGMLHAARRACSKRREAIEEMKKKESEEANRSKTTLETVNKLEAKKRKLLQQTEEEASALQIEIDLEKKRLRQIGSEPAFAWRESGKPFRKNHPQFTRPRFEPRSPRPRGREDNQVLRLLSGDSEDLAVLLYCYLIHLGEKAWVMLGHGVPYGPSAYVLTRHENSQRLVTYHLWDPATGHNFDVRDNFCPLQKVYCLMNDENVRTLIHKMDSSAINLLEVLSRPQVYGSSSSLVLCSIQGEGNTVVSIKQEEGNTVDSIKQEEGNTVDSIKQEVGCGLPKGWWREQLGAT</sequence>
<evidence type="ECO:0000313" key="4">
    <source>
        <dbReference type="EMBL" id="CAD7600827.1"/>
    </source>
</evidence>
<accession>A0A7R9K250</accession>
<keyword evidence="1" id="KW-0175">Coiled coil</keyword>
<dbReference type="PANTHER" id="PTHR20837:SF0">
    <property type="entry name" value="COILED-COIL AND C2 DOMAIN-CONTAINING PROTEIN 2A"/>
    <property type="match status" value="1"/>
</dbReference>
<protein>
    <recommendedName>
        <fullName evidence="3">CEP76/DRC7 peptidase-like domain-containing protein</fullName>
    </recommendedName>
</protein>
<evidence type="ECO:0000259" key="3">
    <source>
        <dbReference type="Pfam" id="PF24656"/>
    </source>
</evidence>
<feature type="region of interest" description="Disordered" evidence="2">
    <location>
        <begin position="207"/>
        <end position="233"/>
    </location>
</feature>
<proteinExistence type="predicted"/>
<evidence type="ECO:0000256" key="1">
    <source>
        <dbReference type="SAM" id="Coils"/>
    </source>
</evidence>
<feature type="compositionally biased region" description="Basic and acidic residues" evidence="2">
    <location>
        <begin position="219"/>
        <end position="233"/>
    </location>
</feature>
<dbReference type="GO" id="GO:1905515">
    <property type="term" value="P:non-motile cilium assembly"/>
    <property type="evidence" value="ECO:0007669"/>
    <property type="project" value="TreeGrafter"/>
</dbReference>
<reference evidence="4" key="1">
    <citation type="submission" date="2020-11" db="EMBL/GenBank/DDBJ databases">
        <authorList>
            <person name="Tran Van P."/>
        </authorList>
    </citation>
    <scope>NUCLEOTIDE SEQUENCE</scope>
</reference>